<feature type="compositionally biased region" description="Polar residues" evidence="7">
    <location>
        <begin position="45"/>
        <end position="64"/>
    </location>
</feature>
<dbReference type="PANTHER" id="PTHR22781">
    <property type="entry name" value="DELTA ADAPTIN-RELATED"/>
    <property type="match status" value="1"/>
</dbReference>
<organism evidence="8 9">
    <name type="scientific">Flemingia macrophylla</name>
    <dbReference type="NCBI Taxonomy" id="520843"/>
    <lineage>
        <taxon>Eukaryota</taxon>
        <taxon>Viridiplantae</taxon>
        <taxon>Streptophyta</taxon>
        <taxon>Embryophyta</taxon>
        <taxon>Tracheophyta</taxon>
        <taxon>Spermatophyta</taxon>
        <taxon>Magnoliopsida</taxon>
        <taxon>eudicotyledons</taxon>
        <taxon>Gunneridae</taxon>
        <taxon>Pentapetalae</taxon>
        <taxon>rosids</taxon>
        <taxon>fabids</taxon>
        <taxon>Fabales</taxon>
        <taxon>Fabaceae</taxon>
        <taxon>Papilionoideae</taxon>
        <taxon>50 kb inversion clade</taxon>
        <taxon>NPAAA clade</taxon>
        <taxon>indigoferoid/millettioid clade</taxon>
        <taxon>Phaseoleae</taxon>
        <taxon>Flemingia</taxon>
    </lineage>
</organism>
<evidence type="ECO:0000256" key="1">
    <source>
        <dbReference type="ARBA" id="ARBA00004308"/>
    </source>
</evidence>
<keyword evidence="3" id="KW-0813">Transport</keyword>
<keyword evidence="6" id="KW-0472">Membrane</keyword>
<dbReference type="GO" id="GO:0012505">
    <property type="term" value="C:endomembrane system"/>
    <property type="evidence" value="ECO:0007669"/>
    <property type="project" value="UniProtKB-SubCell"/>
</dbReference>
<evidence type="ECO:0000256" key="3">
    <source>
        <dbReference type="ARBA" id="ARBA00022448"/>
    </source>
</evidence>
<keyword evidence="5" id="KW-0653">Protein transport</keyword>
<feature type="region of interest" description="Disordered" evidence="7">
    <location>
        <begin position="44"/>
        <end position="71"/>
    </location>
</feature>
<protein>
    <submittedName>
        <fullName evidence="8">Uncharacterized protein</fullName>
    </submittedName>
</protein>
<dbReference type="PANTHER" id="PTHR22781:SF12">
    <property type="entry name" value="AP-3 COMPLEX SUBUNIT DELTA-1"/>
    <property type="match status" value="1"/>
</dbReference>
<dbReference type="EMBL" id="JBGMDY010000001">
    <property type="protein sequence ID" value="KAL2347014.1"/>
    <property type="molecule type" value="Genomic_DNA"/>
</dbReference>
<comment type="caution">
    <text evidence="8">The sequence shown here is derived from an EMBL/GenBank/DDBJ whole genome shotgun (WGS) entry which is preliminary data.</text>
</comment>
<comment type="similarity">
    <text evidence="2">Belongs to the adaptor complexes large subunit family.</text>
</comment>
<comment type="subcellular location">
    <subcellularLocation>
        <location evidence="1">Endomembrane system</location>
    </subcellularLocation>
</comment>
<evidence type="ECO:0000256" key="7">
    <source>
        <dbReference type="SAM" id="MobiDB-lite"/>
    </source>
</evidence>
<proteinExistence type="inferred from homology"/>
<evidence type="ECO:0000256" key="4">
    <source>
        <dbReference type="ARBA" id="ARBA00022737"/>
    </source>
</evidence>
<evidence type="ECO:0000256" key="6">
    <source>
        <dbReference type="ARBA" id="ARBA00023136"/>
    </source>
</evidence>
<evidence type="ECO:0000256" key="2">
    <source>
        <dbReference type="ARBA" id="ARBA00006613"/>
    </source>
</evidence>
<dbReference type="Gene3D" id="1.25.10.10">
    <property type="entry name" value="Leucine-rich Repeat Variant"/>
    <property type="match status" value="1"/>
</dbReference>
<evidence type="ECO:0000313" key="8">
    <source>
        <dbReference type="EMBL" id="KAL2347014.1"/>
    </source>
</evidence>
<keyword evidence="4" id="KW-0677">Repeat</keyword>
<dbReference type="InterPro" id="IPR017105">
    <property type="entry name" value="AP3_complex_dsu"/>
</dbReference>
<evidence type="ECO:0000256" key="5">
    <source>
        <dbReference type="ARBA" id="ARBA00022927"/>
    </source>
</evidence>
<name>A0ABD1NFW6_9FABA</name>
<sequence length="120" mass="13513">MALQKLAYLSDVHGVVMSWACFHMVEVMSSPHFTHKRISYHVGRSPSTTTLRCSSLSPTNSARTSPPPTTSRKKAIAVILRLFDNYPDAVRVSFKRLVENLESFDPLLVITPLMTKYTDD</sequence>
<dbReference type="Proteomes" id="UP001603857">
    <property type="component" value="Unassembled WGS sequence"/>
</dbReference>
<dbReference type="GO" id="GO:0005737">
    <property type="term" value="C:cytoplasm"/>
    <property type="evidence" value="ECO:0007669"/>
    <property type="project" value="UniProtKB-ARBA"/>
</dbReference>
<dbReference type="GO" id="GO:0015031">
    <property type="term" value="P:protein transport"/>
    <property type="evidence" value="ECO:0007669"/>
    <property type="project" value="UniProtKB-KW"/>
</dbReference>
<gene>
    <name evidence="8" type="ORF">Fmac_001014</name>
</gene>
<reference evidence="8 9" key="1">
    <citation type="submission" date="2024-08" db="EMBL/GenBank/DDBJ databases">
        <title>Insights into the chromosomal genome structure of Flemingia macrophylla.</title>
        <authorList>
            <person name="Ding Y."/>
            <person name="Zhao Y."/>
            <person name="Bi W."/>
            <person name="Wu M."/>
            <person name="Zhao G."/>
            <person name="Gong Y."/>
            <person name="Li W."/>
            <person name="Zhang P."/>
        </authorList>
    </citation>
    <scope>NUCLEOTIDE SEQUENCE [LARGE SCALE GENOMIC DNA]</scope>
    <source>
        <strain evidence="8">DYQJB</strain>
        <tissue evidence="8">Leaf</tissue>
    </source>
</reference>
<evidence type="ECO:0000313" key="9">
    <source>
        <dbReference type="Proteomes" id="UP001603857"/>
    </source>
</evidence>
<accession>A0ABD1NFW6</accession>
<keyword evidence="9" id="KW-1185">Reference proteome</keyword>
<dbReference type="AlphaFoldDB" id="A0ABD1NFW6"/>
<dbReference type="InterPro" id="IPR011989">
    <property type="entry name" value="ARM-like"/>
</dbReference>